<dbReference type="InterPro" id="IPR007791">
    <property type="entry name" value="DjlA_N"/>
</dbReference>
<keyword evidence="2" id="KW-0472">Membrane</keyword>
<keyword evidence="2" id="KW-0812">Transmembrane</keyword>
<dbReference type="Proteomes" id="UP001054892">
    <property type="component" value="Unassembled WGS sequence"/>
</dbReference>
<dbReference type="AlphaFoldDB" id="A0A6J4DZM6"/>
<feature type="transmembrane region" description="Helical" evidence="2">
    <location>
        <begin position="6"/>
        <end position="28"/>
    </location>
</feature>
<dbReference type="EMBL" id="AP023189">
    <property type="protein sequence ID" value="BCG22565.1"/>
    <property type="molecule type" value="Genomic_DNA"/>
</dbReference>
<dbReference type="SMART" id="SM00271">
    <property type="entry name" value="DnaJ"/>
    <property type="match status" value="1"/>
</dbReference>
<reference evidence="4 6" key="1">
    <citation type="submission" date="2020-05" db="EMBL/GenBank/DDBJ databases">
        <title>Characterization of novel class B3 metallo-beta-lactamase from novel Pseudomonas species.</title>
        <authorList>
            <person name="Yamada K."/>
            <person name="Aoki K."/>
            <person name="Ishii Y."/>
        </authorList>
    </citation>
    <scope>NUCLEOTIDE SEQUENCE [LARGE SCALE GENOMIC DNA]</scope>
    <source>
        <strain evidence="4 6">TUM18999</strain>
        <strain evidence="5 7">TUM20286</strain>
    </source>
</reference>
<dbReference type="PRINTS" id="PR00625">
    <property type="entry name" value="JDOMAIN"/>
</dbReference>
<dbReference type="SUPFAM" id="SSF46565">
    <property type="entry name" value="Chaperone J-domain"/>
    <property type="match status" value="1"/>
</dbReference>
<dbReference type="CDD" id="cd07316">
    <property type="entry name" value="terB_like_DjlA"/>
    <property type="match status" value="1"/>
</dbReference>
<evidence type="ECO:0000313" key="4">
    <source>
        <dbReference type="EMBL" id="BCG22565.1"/>
    </source>
</evidence>
<evidence type="ECO:0000256" key="2">
    <source>
        <dbReference type="SAM" id="Phobius"/>
    </source>
</evidence>
<keyword evidence="1" id="KW-0143">Chaperone</keyword>
<dbReference type="Pfam" id="PF00226">
    <property type="entry name" value="DnaJ"/>
    <property type="match status" value="1"/>
</dbReference>
<dbReference type="InterPro" id="IPR001623">
    <property type="entry name" value="DnaJ_domain"/>
</dbReference>
<evidence type="ECO:0000313" key="5">
    <source>
        <dbReference type="EMBL" id="GJN56282.1"/>
    </source>
</evidence>
<evidence type="ECO:0000256" key="1">
    <source>
        <dbReference type="ARBA" id="ARBA00023186"/>
    </source>
</evidence>
<dbReference type="SUPFAM" id="SSF158682">
    <property type="entry name" value="TerB-like"/>
    <property type="match status" value="1"/>
</dbReference>
<keyword evidence="2" id="KW-1133">Transmembrane helix</keyword>
<name>A0A6J4DZM6_9PSED</name>
<organism evidence="4 6">
    <name type="scientific">Pseudomonas tohonis</name>
    <dbReference type="NCBI Taxonomy" id="2725477"/>
    <lineage>
        <taxon>Bacteria</taxon>
        <taxon>Pseudomonadati</taxon>
        <taxon>Pseudomonadota</taxon>
        <taxon>Gammaproteobacteria</taxon>
        <taxon>Pseudomonadales</taxon>
        <taxon>Pseudomonadaceae</taxon>
        <taxon>Pseudomonas</taxon>
    </lineage>
</organism>
<dbReference type="Gene3D" id="1.10.287.110">
    <property type="entry name" value="DnaJ domain"/>
    <property type="match status" value="1"/>
</dbReference>
<accession>A0A6J4DZM6</accession>
<dbReference type="PROSITE" id="PS50076">
    <property type="entry name" value="DNAJ_2"/>
    <property type="match status" value="1"/>
</dbReference>
<dbReference type="CDD" id="cd06257">
    <property type="entry name" value="DnaJ"/>
    <property type="match status" value="1"/>
</dbReference>
<proteinExistence type="predicted"/>
<sequence length="255" mass="28355">MFWPVTLLGVIAGLFIASIPGALLGGLLGQVVDRRLKLDSWASLRDRLRRSAAVAQEDLLFLMLGRLAKSEGRVLELHIQQARAEMRRLGLDDAGQRRAIAAFTRGKAEQVELRGPLRGLRYQRAQGEALLRSCWQMAAADGRVGQRERELILLWGKWLDWPADQVEALCAGFDVPSGAPVRRGSAYQDALSLLGVNANSEPAAIKRAYRRLISQNHPDKLAGAGASPQRVREATEKTRELHHAYSLIRERHGFR</sequence>
<keyword evidence="7" id="KW-1185">Reference proteome</keyword>
<feature type="domain" description="J" evidence="3">
    <location>
        <begin position="189"/>
        <end position="255"/>
    </location>
</feature>
<evidence type="ECO:0000313" key="6">
    <source>
        <dbReference type="Proteomes" id="UP000509383"/>
    </source>
</evidence>
<evidence type="ECO:0000259" key="3">
    <source>
        <dbReference type="PROSITE" id="PS50076"/>
    </source>
</evidence>
<protein>
    <submittedName>
        <fullName evidence="4">Molecular chaperone DjlA</fullName>
    </submittedName>
</protein>
<dbReference type="InterPro" id="IPR036869">
    <property type="entry name" value="J_dom_sf"/>
</dbReference>
<dbReference type="EMBL" id="BQKM01000030">
    <property type="protein sequence ID" value="GJN56282.1"/>
    <property type="molecule type" value="Genomic_DNA"/>
</dbReference>
<dbReference type="InterPro" id="IPR029024">
    <property type="entry name" value="TerB-like"/>
</dbReference>
<gene>
    <name evidence="4" type="ORF">TUM18999_07560</name>
    <name evidence="5" type="ORF">TUM20286_60340</name>
</gene>
<dbReference type="Gene3D" id="1.10.3680.10">
    <property type="entry name" value="TerB-like"/>
    <property type="match status" value="1"/>
</dbReference>
<evidence type="ECO:0000313" key="7">
    <source>
        <dbReference type="Proteomes" id="UP001054892"/>
    </source>
</evidence>
<dbReference type="Proteomes" id="UP000509383">
    <property type="component" value="Chromosome"/>
</dbReference>
<dbReference type="Pfam" id="PF05099">
    <property type="entry name" value="TerB"/>
    <property type="match status" value="1"/>
</dbReference>
<dbReference type="RefSeq" id="WP_173179806.1">
    <property type="nucleotide sequence ID" value="NZ_AP023189.1"/>
</dbReference>
<dbReference type="KEGG" id="ptw:TUM18999_07560"/>